<dbReference type="InterPro" id="IPR057670">
    <property type="entry name" value="SH3_retrovirus"/>
</dbReference>
<dbReference type="GO" id="GO:0046872">
    <property type="term" value="F:metal ion binding"/>
    <property type="evidence" value="ECO:0007669"/>
    <property type="project" value="UniProtKB-KW"/>
</dbReference>
<evidence type="ECO:0000256" key="5">
    <source>
        <dbReference type="ARBA" id="ARBA00022842"/>
    </source>
</evidence>
<dbReference type="GO" id="GO:0003887">
    <property type="term" value="F:DNA-directed DNA polymerase activity"/>
    <property type="evidence" value="ECO:0007669"/>
    <property type="project" value="UniProtKB-KW"/>
</dbReference>
<evidence type="ECO:0000256" key="7">
    <source>
        <dbReference type="ARBA" id="ARBA00022918"/>
    </source>
</evidence>
<keyword evidence="11" id="KW-0175">Coiled coil</keyword>
<dbReference type="Pfam" id="PF25597">
    <property type="entry name" value="SH3_retrovirus"/>
    <property type="match status" value="1"/>
</dbReference>
<dbReference type="GO" id="GO:0003964">
    <property type="term" value="F:RNA-directed DNA polymerase activity"/>
    <property type="evidence" value="ECO:0007669"/>
    <property type="project" value="UniProtKB-KW"/>
</dbReference>
<dbReference type="InterPro" id="IPR039537">
    <property type="entry name" value="Retrotran_Ty1/copia-like"/>
</dbReference>
<reference evidence="13" key="1">
    <citation type="journal article" date="2019" name="Sci. Rep.">
        <title>Draft genome of Tanacetum cinerariifolium, the natural source of mosquito coil.</title>
        <authorList>
            <person name="Yamashiro T."/>
            <person name="Shiraishi A."/>
            <person name="Satake H."/>
            <person name="Nakayama K."/>
        </authorList>
    </citation>
    <scope>NUCLEOTIDE SEQUENCE</scope>
</reference>
<keyword evidence="8" id="KW-0808">Transferase</keyword>
<dbReference type="PROSITE" id="PS50994">
    <property type="entry name" value="INTEGRASE"/>
    <property type="match status" value="1"/>
</dbReference>
<proteinExistence type="predicted"/>
<evidence type="ECO:0000256" key="2">
    <source>
        <dbReference type="ARBA" id="ARBA00022723"/>
    </source>
</evidence>
<evidence type="ECO:0000313" key="13">
    <source>
        <dbReference type="EMBL" id="GEU72945.1"/>
    </source>
</evidence>
<feature type="domain" description="Integrase catalytic" evidence="12">
    <location>
        <begin position="146"/>
        <end position="345"/>
    </location>
</feature>
<dbReference type="GO" id="GO:0004519">
    <property type="term" value="F:endonuclease activity"/>
    <property type="evidence" value="ECO:0007669"/>
    <property type="project" value="UniProtKB-KW"/>
</dbReference>
<feature type="coiled-coil region" evidence="11">
    <location>
        <begin position="864"/>
        <end position="891"/>
    </location>
</feature>
<dbReference type="Gene3D" id="3.30.420.10">
    <property type="entry name" value="Ribonuclease H-like superfamily/Ribonuclease H"/>
    <property type="match status" value="1"/>
</dbReference>
<dbReference type="GO" id="GO:0016787">
    <property type="term" value="F:hydrolase activity"/>
    <property type="evidence" value="ECO:0007669"/>
    <property type="project" value="UniProtKB-KW"/>
</dbReference>
<keyword evidence="6" id="KW-0229">DNA integration</keyword>
<dbReference type="InterPro" id="IPR001584">
    <property type="entry name" value="Integrase_cat-core"/>
</dbReference>
<dbReference type="InterPro" id="IPR036397">
    <property type="entry name" value="RNaseH_sf"/>
</dbReference>
<dbReference type="PANTHER" id="PTHR42648">
    <property type="entry name" value="TRANSPOSASE, PUTATIVE-RELATED"/>
    <property type="match status" value="1"/>
</dbReference>
<dbReference type="Pfam" id="PF14223">
    <property type="entry name" value="Retrotran_gag_2"/>
    <property type="match status" value="1"/>
</dbReference>
<evidence type="ECO:0000256" key="1">
    <source>
        <dbReference type="ARBA" id="ARBA00022722"/>
    </source>
</evidence>
<keyword evidence="1" id="KW-0540">Nuclease</keyword>
<dbReference type="InterPro" id="IPR013103">
    <property type="entry name" value="RVT_2"/>
</dbReference>
<keyword evidence="7" id="KW-0695">RNA-directed DNA polymerase</keyword>
<keyword evidence="3" id="KW-0255">Endonuclease</keyword>
<dbReference type="Pfam" id="PF07727">
    <property type="entry name" value="RVT_2"/>
    <property type="match status" value="1"/>
</dbReference>
<organism evidence="13">
    <name type="scientific">Tanacetum cinerariifolium</name>
    <name type="common">Dalmatian daisy</name>
    <name type="synonym">Chrysanthemum cinerariifolium</name>
    <dbReference type="NCBI Taxonomy" id="118510"/>
    <lineage>
        <taxon>Eukaryota</taxon>
        <taxon>Viridiplantae</taxon>
        <taxon>Streptophyta</taxon>
        <taxon>Embryophyta</taxon>
        <taxon>Tracheophyta</taxon>
        <taxon>Spermatophyta</taxon>
        <taxon>Magnoliopsida</taxon>
        <taxon>eudicotyledons</taxon>
        <taxon>Gunneridae</taxon>
        <taxon>Pentapetalae</taxon>
        <taxon>asterids</taxon>
        <taxon>campanulids</taxon>
        <taxon>Asterales</taxon>
        <taxon>Asteraceae</taxon>
        <taxon>Asteroideae</taxon>
        <taxon>Anthemideae</taxon>
        <taxon>Anthemidinae</taxon>
        <taxon>Tanacetum</taxon>
    </lineage>
</organism>
<keyword evidence="9" id="KW-0233">DNA recombination</keyword>
<dbReference type="GO" id="GO:0006310">
    <property type="term" value="P:DNA recombination"/>
    <property type="evidence" value="ECO:0007669"/>
    <property type="project" value="UniProtKB-KW"/>
</dbReference>
<keyword evidence="8" id="KW-0239">DNA-directed DNA polymerase</keyword>
<evidence type="ECO:0000256" key="9">
    <source>
        <dbReference type="ARBA" id="ARBA00023172"/>
    </source>
</evidence>
<feature type="coiled-coil region" evidence="11">
    <location>
        <begin position="963"/>
        <end position="1026"/>
    </location>
</feature>
<name>A0A6L2MKX1_TANCI</name>
<evidence type="ECO:0000259" key="12">
    <source>
        <dbReference type="PROSITE" id="PS50994"/>
    </source>
</evidence>
<keyword evidence="4" id="KW-0378">Hydrolase</keyword>
<keyword evidence="8" id="KW-0548">Nucleotidyltransferase</keyword>
<keyword evidence="5" id="KW-0460">Magnesium</keyword>
<dbReference type="GO" id="GO:0003676">
    <property type="term" value="F:nucleic acid binding"/>
    <property type="evidence" value="ECO:0007669"/>
    <property type="project" value="InterPro"/>
</dbReference>
<comment type="caution">
    <text evidence="13">The sequence shown here is derived from an EMBL/GenBank/DDBJ whole genome shotgun (WGS) entry which is preliminary data.</text>
</comment>
<evidence type="ECO:0000256" key="6">
    <source>
        <dbReference type="ARBA" id="ARBA00022908"/>
    </source>
</evidence>
<gene>
    <name evidence="13" type="ORF">Tci_044923</name>
</gene>
<evidence type="ECO:0000256" key="11">
    <source>
        <dbReference type="SAM" id="Coils"/>
    </source>
</evidence>
<keyword evidence="10" id="KW-0511">Multifunctional enzyme</keyword>
<keyword evidence="2" id="KW-0479">Metal-binding</keyword>
<dbReference type="EMBL" id="BKCJ010006594">
    <property type="protein sequence ID" value="GEU72945.1"/>
    <property type="molecule type" value="Genomic_DNA"/>
</dbReference>
<sequence>MQKRRNDVKARTTLLLALPDEHQLRFSKYETAKELWEAILKTFGSETLEQTFNRLQAIMSHLEFMDVEIEQDDLNQKFLTSLALEWLMYTIVWRNRYDLDTMSLDDVYNHLKVYKLEVQKKSESNSQNMDFISSSNTSSGKGEVHMASVPTASIQVSTASTDVAAASLSHDTVYKNKEGLRYSAVPPPPAQIYSHPKKDLSWTGLLEFVDDTVTDYRSIMSKPMIKFLKEVECPRVIKINNIENARKSTVKYAEMYSIISKETNEFCIKKGIRREFSNARTPQQNEVTKRRNRTLIKAARTMLADAKLPVTFWAKAVNTACYVQNRVLVNKSQNKTSYELFNSRIPAIGFLRPFGCHVMILNTLDHLGKFDAKRGEGYFVGYSLSSKAFKVFNKRTKKVEENLHVDFLENKPIEKGAGPNWLFDIDTLNNSINYVLVVVVRTSSTNISDWFHEAHMETFNDTIRNSDVQDDSQKEQDCNADVPKNKSNILTVSSPVPTVCLDISPESLSVTLNEVEADLSNMETSIPVSPTPTLRIHKDHPKSQIIGLVDTPVQTRHKSNDMEEQKPKKIFDALKDPSWVEAMQEKLLQFKIQNVWVLVDCPKGEEGINYEEVFAPVARIEAIRLFLTYASFIGFIVYQIDVKSAFLYGTIDEEAPRAWYDTLSKYLLDNGFQRGTIDQTLFIRKYKGGFLLVQVSANTPMDKENPWGKDKPESPFDLVAYSDSDYGGATQDRKSTTGGCQFLGRRIETTDQETKIIATVDGKPWTISESSLRRHLKLNDEEGISSLPDAEFFENLLLMGYNILPNQRRLTKRAIRIAQSKTLSPAADEPASLSRDDRHGEAFPTISSLDVGLQRQQSQMAAKIKDHDLEISRLKARVKSLEDKDRRHEESFQEDVPITGGIIDIVDELEVDKTASILSSGGAAASVSPADVFPTVSGSFPTVSAIFTTVSVVTPYRRRLRDAQVAREMEEEFARENQRLSEQVVRDFEIARIYAEEELKMMIEGLDRSNEVIAKHLSEYEQAEADLSVGEKIELISKLVKYQDHRAKILKYQAQQSKPLSKKEQREFYMSILKSHAGWKTKHFRGMTLKQIKEKFIPVWKQFKDFVPMSSKEFKKDEDLSRFKIRTFTRTIVQGEDLHQLWILVKETFNIKQATKDKEKELWVELKRLFEPDSENQLWTYHQAFMHDPLDWKLCDTCGIHHVSTKNQEIFMLLEKDYPLRKGLATMMISNKLQVEQYSQMASDLILKIHNITNSPR</sequence>
<dbReference type="SUPFAM" id="SSF53098">
    <property type="entry name" value="Ribonuclease H-like"/>
    <property type="match status" value="1"/>
</dbReference>
<dbReference type="PANTHER" id="PTHR42648:SF11">
    <property type="entry name" value="TRANSPOSON TY4-P GAG-POL POLYPROTEIN"/>
    <property type="match status" value="1"/>
</dbReference>
<evidence type="ECO:0000256" key="8">
    <source>
        <dbReference type="ARBA" id="ARBA00022932"/>
    </source>
</evidence>
<evidence type="ECO:0000256" key="4">
    <source>
        <dbReference type="ARBA" id="ARBA00022801"/>
    </source>
</evidence>
<dbReference type="AlphaFoldDB" id="A0A6L2MKX1"/>
<dbReference type="InterPro" id="IPR012337">
    <property type="entry name" value="RNaseH-like_sf"/>
</dbReference>
<protein>
    <recommendedName>
        <fullName evidence="12">Integrase catalytic domain-containing protein</fullName>
    </recommendedName>
</protein>
<accession>A0A6L2MKX1</accession>
<evidence type="ECO:0000256" key="10">
    <source>
        <dbReference type="ARBA" id="ARBA00023268"/>
    </source>
</evidence>
<dbReference type="GO" id="GO:0015074">
    <property type="term" value="P:DNA integration"/>
    <property type="evidence" value="ECO:0007669"/>
    <property type="project" value="UniProtKB-KW"/>
</dbReference>
<evidence type="ECO:0000256" key="3">
    <source>
        <dbReference type="ARBA" id="ARBA00022759"/>
    </source>
</evidence>